<gene>
    <name evidence="2" type="ORF">KFK09_012259</name>
</gene>
<keyword evidence="1" id="KW-0732">Signal</keyword>
<protein>
    <submittedName>
        <fullName evidence="2">Uncharacterized protein</fullName>
    </submittedName>
</protein>
<dbReference type="EMBL" id="JAGYWB010000009">
    <property type="protein sequence ID" value="KAI0511629.1"/>
    <property type="molecule type" value="Genomic_DNA"/>
</dbReference>
<comment type="caution">
    <text evidence="2">The sequence shown here is derived from an EMBL/GenBank/DDBJ whole genome shotgun (WGS) entry which is preliminary data.</text>
</comment>
<evidence type="ECO:0000313" key="2">
    <source>
        <dbReference type="EMBL" id="KAI0511629.1"/>
    </source>
</evidence>
<organism evidence="2 3">
    <name type="scientific">Dendrobium nobile</name>
    <name type="common">Orchid</name>
    <dbReference type="NCBI Taxonomy" id="94219"/>
    <lineage>
        <taxon>Eukaryota</taxon>
        <taxon>Viridiplantae</taxon>
        <taxon>Streptophyta</taxon>
        <taxon>Embryophyta</taxon>
        <taxon>Tracheophyta</taxon>
        <taxon>Spermatophyta</taxon>
        <taxon>Magnoliopsida</taxon>
        <taxon>Liliopsida</taxon>
        <taxon>Asparagales</taxon>
        <taxon>Orchidaceae</taxon>
        <taxon>Epidendroideae</taxon>
        <taxon>Malaxideae</taxon>
        <taxon>Dendrobiinae</taxon>
        <taxon>Dendrobium</taxon>
    </lineage>
</organism>
<proteinExistence type="predicted"/>
<dbReference type="SMR" id="A0A8T3BET4"/>
<sequence length="73" mass="8517">MEFARRTLPVLLLVMLILPIYDVAGTGRLMVEHKMMKRITEETCDGYCNNYCKNDIHLRMGICGQYGFCYCYP</sequence>
<dbReference type="Proteomes" id="UP000829196">
    <property type="component" value="Unassembled WGS sequence"/>
</dbReference>
<accession>A0A8T3BET4</accession>
<dbReference type="AlphaFoldDB" id="A0A8T3BET4"/>
<reference evidence="2" key="1">
    <citation type="journal article" date="2022" name="Front. Genet.">
        <title>Chromosome-Scale Assembly of the Dendrobium nobile Genome Provides Insights Into the Molecular Mechanism of the Biosynthesis of the Medicinal Active Ingredient of Dendrobium.</title>
        <authorList>
            <person name="Xu Q."/>
            <person name="Niu S.-C."/>
            <person name="Li K.-L."/>
            <person name="Zheng P.-J."/>
            <person name="Zhang X.-J."/>
            <person name="Jia Y."/>
            <person name="Liu Y."/>
            <person name="Niu Y.-X."/>
            <person name="Yu L.-H."/>
            <person name="Chen D.-F."/>
            <person name="Zhang G.-Q."/>
        </authorList>
    </citation>
    <scope>NUCLEOTIDE SEQUENCE</scope>
    <source>
        <tissue evidence="2">Leaf</tissue>
    </source>
</reference>
<keyword evidence="3" id="KW-1185">Reference proteome</keyword>
<feature type="chain" id="PRO_5035761598" evidence="1">
    <location>
        <begin position="26"/>
        <end position="73"/>
    </location>
</feature>
<name>A0A8T3BET4_DENNO</name>
<evidence type="ECO:0000256" key="1">
    <source>
        <dbReference type="SAM" id="SignalP"/>
    </source>
</evidence>
<feature type="signal peptide" evidence="1">
    <location>
        <begin position="1"/>
        <end position="25"/>
    </location>
</feature>
<evidence type="ECO:0000313" key="3">
    <source>
        <dbReference type="Proteomes" id="UP000829196"/>
    </source>
</evidence>